<dbReference type="Pfam" id="PF10254">
    <property type="entry name" value="Pacs-1"/>
    <property type="match status" value="1"/>
</dbReference>
<organism evidence="2 3">
    <name type="scientific">Blepharisma stoltei</name>
    <dbReference type="NCBI Taxonomy" id="1481888"/>
    <lineage>
        <taxon>Eukaryota</taxon>
        <taxon>Sar</taxon>
        <taxon>Alveolata</taxon>
        <taxon>Ciliophora</taxon>
        <taxon>Postciliodesmatophora</taxon>
        <taxon>Heterotrichea</taxon>
        <taxon>Heterotrichida</taxon>
        <taxon>Blepharismidae</taxon>
        <taxon>Blepharisma</taxon>
    </lineage>
</organism>
<feature type="domain" description="Phosphofurin acidic cluster sorting protein 1/2 C-terminal" evidence="1">
    <location>
        <begin position="538"/>
        <end position="722"/>
    </location>
</feature>
<dbReference type="PANTHER" id="PTHR15593">
    <property type="entry name" value="PHOSPHATIDYLINOSITOL 3-KINASE REGULATORY SUBUNIT"/>
    <property type="match status" value="1"/>
</dbReference>
<dbReference type="InterPro" id="IPR019522">
    <property type="entry name" value="PIK3R5/6"/>
</dbReference>
<sequence length="901" mass="103687">MAKNKGNAESGKDKSAFLRNGKVNMPVAKYNAFWTEKIQIGNYILGLVKYLIDCEKLKKISGVSMEQALATLYFLVISESYSPSDEKFLASLSEARQRWENHRTNHPTLNLMFDEIMTCVLRIPNEREEIIPLIITHATKFQPPIRDFEDINYLNYLGQEIKVETPQDLQVHLGSGSIHLSPNPKFSILDCGELTMVYTFLKNYIKTTSHMPVSFLDIFHRKIQEIIISVRSSNPRVAEASLLPVLHILEQLITRYPIMNYEAIESLILEIDVLRRWPIPYGSSADRLVELLKDEMKSPGNSMINKLREEFPMIDACIPLFESSYDTYQKQEFRRANAFVFLDINESPEVGLFYKLSLLNRKHREEKLRDIIQNVDMGRTINFTAFQSHVLRLMIILFVFSNHHDINIQDVSYLSGLSPENVFDLYKRVILIIEKAGEVEVEHARKLQEDFFLELLVEMNNFSCDDSNPLTTALFTYLSNFSIYTPQFPIHTISIIDISQIDEPLPTDTDVTNRTVDESIFNLQAEKSVNEPLYEVFQRSINPDNAFHMAPIKIVLTGSDQIIHRFLKSYVRLLERKNPDEMDIRIYIVPTYDVYNTLAQYLSTIDSWYLRHIYVPFALRPWVPRLDSKEAIKQMKKDPQAKDIIRRSVALDPSSDGGLREDTLPFIYSEALLQDYIMEASRTLPISIYQVKCYKGEVNDATLPDIVIPFCLHIRIGITAAIRRFQEKNEGFKDKSPQDIMECKLFRYVPIQLNMRLTQMDLFGIEYATTESATRVIYNMNISNVPCENDKTTPAIPSAEWLELSYIEPESAQQEAAYMKRIKSKKTGDTQANVNVAISTLYSSLHIGSGYIVMSDNSRGMDILVDDVLYGPFSGISIEPLKQENGSVMYLPAMVYLEPEL</sequence>
<evidence type="ECO:0000313" key="3">
    <source>
        <dbReference type="Proteomes" id="UP001162131"/>
    </source>
</evidence>
<dbReference type="EMBL" id="CAJZBQ010000029">
    <property type="protein sequence ID" value="CAG9321720.1"/>
    <property type="molecule type" value="Genomic_DNA"/>
</dbReference>
<proteinExistence type="predicted"/>
<dbReference type="GO" id="GO:0007186">
    <property type="term" value="P:G protein-coupled receptor signaling pathway"/>
    <property type="evidence" value="ECO:0007669"/>
    <property type="project" value="TreeGrafter"/>
</dbReference>
<dbReference type="Proteomes" id="UP001162131">
    <property type="component" value="Unassembled WGS sequence"/>
</dbReference>
<protein>
    <recommendedName>
        <fullName evidence="1">Phosphofurin acidic cluster sorting protein 1/2 C-terminal domain-containing protein</fullName>
    </recommendedName>
</protein>
<dbReference type="GO" id="GO:0005944">
    <property type="term" value="C:phosphatidylinositol 3-kinase complex, class IB"/>
    <property type="evidence" value="ECO:0007669"/>
    <property type="project" value="InterPro"/>
</dbReference>
<dbReference type="GO" id="GO:0046935">
    <property type="term" value="F:1-phosphatidylinositol-3-kinase regulator activity"/>
    <property type="evidence" value="ECO:0007669"/>
    <property type="project" value="InterPro"/>
</dbReference>
<name>A0AAU9J965_9CILI</name>
<reference evidence="2" key="1">
    <citation type="submission" date="2021-09" db="EMBL/GenBank/DDBJ databases">
        <authorList>
            <consortium name="AG Swart"/>
            <person name="Singh M."/>
            <person name="Singh A."/>
            <person name="Seah K."/>
            <person name="Emmerich C."/>
        </authorList>
    </citation>
    <scope>NUCLEOTIDE SEQUENCE</scope>
    <source>
        <strain evidence="2">ATCC30299</strain>
    </source>
</reference>
<evidence type="ECO:0000313" key="2">
    <source>
        <dbReference type="EMBL" id="CAG9321720.1"/>
    </source>
</evidence>
<evidence type="ECO:0000259" key="1">
    <source>
        <dbReference type="Pfam" id="PF10254"/>
    </source>
</evidence>
<keyword evidence="3" id="KW-1185">Reference proteome</keyword>
<dbReference type="PANTHER" id="PTHR15593:SF3">
    <property type="entry name" value="PROTEIN DDB_G0292252-RELATED"/>
    <property type="match status" value="1"/>
</dbReference>
<gene>
    <name evidence="2" type="ORF">BSTOLATCC_MIC29634</name>
</gene>
<comment type="caution">
    <text evidence="2">The sequence shown here is derived from an EMBL/GenBank/DDBJ whole genome shotgun (WGS) entry which is preliminary data.</text>
</comment>
<dbReference type="AlphaFoldDB" id="A0AAU9J965"/>
<dbReference type="InterPro" id="IPR019381">
    <property type="entry name" value="PACS1/2_C"/>
</dbReference>
<accession>A0AAU9J965</accession>